<keyword evidence="2" id="KW-1133">Transmembrane helix</keyword>
<reference evidence="3 6" key="2">
    <citation type="submission" date="2022-05" db="EMBL/GenBank/DDBJ databases">
        <title>Genome Sequencing of Bee-Associated Microbes.</title>
        <authorList>
            <person name="Dunlap C."/>
        </authorList>
    </citation>
    <scope>NUCLEOTIDE SEQUENCE [LARGE SCALE GENOMIC DNA]</scope>
    <source>
        <strain evidence="3 6">NRRL B-23120</strain>
    </source>
</reference>
<evidence type="ECO:0000313" key="5">
    <source>
        <dbReference type="Proteomes" id="UP000288943"/>
    </source>
</evidence>
<dbReference type="RefSeq" id="WP_009672845.1">
    <property type="nucleotide sequence ID" value="NZ_BQWH01000002.1"/>
</dbReference>
<protein>
    <recommendedName>
        <fullName evidence="7">EamA domain-containing protein</fullName>
    </recommendedName>
</protein>
<dbReference type="Proteomes" id="UP001527202">
    <property type="component" value="Unassembled WGS sequence"/>
</dbReference>
<feature type="transmembrane region" description="Helical" evidence="2">
    <location>
        <begin position="32"/>
        <end position="55"/>
    </location>
</feature>
<dbReference type="OrthoDB" id="2618406at2"/>
<organism evidence="4 5">
    <name type="scientific">Paenibacillus chitinolyticus</name>
    <dbReference type="NCBI Taxonomy" id="79263"/>
    <lineage>
        <taxon>Bacteria</taxon>
        <taxon>Bacillati</taxon>
        <taxon>Bacillota</taxon>
        <taxon>Bacilli</taxon>
        <taxon>Bacillales</taxon>
        <taxon>Paenibacillaceae</taxon>
        <taxon>Paenibacillus</taxon>
    </lineage>
</organism>
<keyword evidence="2" id="KW-0812">Transmembrane</keyword>
<evidence type="ECO:0008006" key="7">
    <source>
        <dbReference type="Google" id="ProtNLM"/>
    </source>
</evidence>
<dbReference type="EMBL" id="JAMDMJ010000009">
    <property type="protein sequence ID" value="MCY9595987.1"/>
    <property type="molecule type" value="Genomic_DNA"/>
</dbReference>
<name>A0A410X0G2_9BACL</name>
<dbReference type="EMBL" id="CP026520">
    <property type="protein sequence ID" value="QAV19951.1"/>
    <property type="molecule type" value="Genomic_DNA"/>
</dbReference>
<dbReference type="GeneID" id="95377221"/>
<accession>A0A410X0G2</accession>
<dbReference type="AlphaFoldDB" id="A0A410X0G2"/>
<keyword evidence="2" id="KW-0472">Membrane</keyword>
<reference evidence="4 5" key="1">
    <citation type="submission" date="2018-01" db="EMBL/GenBank/DDBJ databases">
        <title>The whole genome sequencing and assembly of Paenibacillus chitinolyticus KCCM 41400 strain.</title>
        <authorList>
            <person name="Kim J.-Y."/>
            <person name="Park M.-K."/>
            <person name="Lee Y.-J."/>
            <person name="Yi H."/>
            <person name="Bahn Y.-S."/>
            <person name="Kim J.F."/>
            <person name="Lee D.-W."/>
        </authorList>
    </citation>
    <scope>NUCLEOTIDE SEQUENCE [LARGE SCALE GENOMIC DNA]</scope>
    <source>
        <strain evidence="4 5">KCCM 41400</strain>
    </source>
</reference>
<gene>
    <name evidence="3" type="ORF">M5X16_09385</name>
    <name evidence="4" type="ORF">PC41400_20730</name>
</gene>
<dbReference type="Proteomes" id="UP000288943">
    <property type="component" value="Chromosome"/>
</dbReference>
<sequence length="115" mass="12891">MFMVYGIALLLAGLLTINSIFSYQSKHIDPSLWQTLWFQCKMIPLVFAANVMIGYGVKFCYKTTGNLTLSLGISKGIEIFICVLMGYIFLKEIPNWKTWVGLGIVVGGFVITKLK</sequence>
<proteinExistence type="predicted"/>
<evidence type="ECO:0000313" key="6">
    <source>
        <dbReference type="Proteomes" id="UP001527202"/>
    </source>
</evidence>
<comment type="subcellular location">
    <subcellularLocation>
        <location evidence="1">Endomembrane system</location>
        <topology evidence="1">Multi-pass membrane protein</topology>
    </subcellularLocation>
</comment>
<dbReference type="SUPFAM" id="SSF103481">
    <property type="entry name" value="Multidrug resistance efflux transporter EmrE"/>
    <property type="match status" value="1"/>
</dbReference>
<evidence type="ECO:0000256" key="1">
    <source>
        <dbReference type="ARBA" id="ARBA00004127"/>
    </source>
</evidence>
<keyword evidence="6" id="KW-1185">Reference proteome</keyword>
<evidence type="ECO:0000256" key="2">
    <source>
        <dbReference type="SAM" id="Phobius"/>
    </source>
</evidence>
<feature type="transmembrane region" description="Helical" evidence="2">
    <location>
        <begin position="67"/>
        <end position="90"/>
    </location>
</feature>
<evidence type="ECO:0000313" key="3">
    <source>
        <dbReference type="EMBL" id="MCY9595987.1"/>
    </source>
</evidence>
<dbReference type="InterPro" id="IPR037185">
    <property type="entry name" value="EmrE-like"/>
</dbReference>
<evidence type="ECO:0000313" key="4">
    <source>
        <dbReference type="EMBL" id="QAV19951.1"/>
    </source>
</evidence>
<dbReference type="KEGG" id="pchi:PC41400_20730"/>